<keyword evidence="10" id="KW-0411">Iron-sulfur</keyword>
<comment type="catalytic activity">
    <reaction evidence="1">
        <text>Hydrolyzes single-stranded DNA or mismatched double-stranded DNA and polynucleotides, releasing free uracil.</text>
        <dbReference type="EC" id="3.2.2.27"/>
    </reaction>
</comment>
<evidence type="ECO:0000256" key="6">
    <source>
        <dbReference type="ARBA" id="ARBA00022723"/>
    </source>
</evidence>
<evidence type="ECO:0000256" key="7">
    <source>
        <dbReference type="ARBA" id="ARBA00022763"/>
    </source>
</evidence>
<evidence type="ECO:0000256" key="9">
    <source>
        <dbReference type="ARBA" id="ARBA00023004"/>
    </source>
</evidence>
<dbReference type="EC" id="3.2.2.27" evidence="3"/>
<dbReference type="SMART" id="SM00986">
    <property type="entry name" value="UDG"/>
    <property type="match status" value="1"/>
</dbReference>
<dbReference type="SUPFAM" id="SSF52141">
    <property type="entry name" value="Uracil-DNA glycosylase-like"/>
    <property type="match status" value="1"/>
</dbReference>
<dbReference type="NCBIfam" id="TIGR00758">
    <property type="entry name" value="UDG_fam4"/>
    <property type="match status" value="1"/>
</dbReference>
<comment type="similarity">
    <text evidence="2">Belongs to the uracil-DNA glycosylase (UDG) superfamily. Type 4 (UDGa) family.</text>
</comment>
<evidence type="ECO:0000256" key="2">
    <source>
        <dbReference type="ARBA" id="ARBA00006521"/>
    </source>
</evidence>
<dbReference type="PANTHER" id="PTHR33693">
    <property type="entry name" value="TYPE-5 URACIL-DNA GLYCOSYLASE"/>
    <property type="match status" value="1"/>
</dbReference>
<dbReference type="InterPro" id="IPR005273">
    <property type="entry name" value="Ura-DNA_glyco_family4"/>
</dbReference>
<feature type="domain" description="Uracil-DNA glycosylase-like" evidence="12">
    <location>
        <begin position="104"/>
        <end position="250"/>
    </location>
</feature>
<reference evidence="13" key="2">
    <citation type="submission" date="2020-09" db="EMBL/GenBank/DDBJ databases">
        <authorList>
            <person name="Sun Q."/>
            <person name="Zhou Y."/>
        </authorList>
    </citation>
    <scope>NUCLEOTIDE SEQUENCE</scope>
    <source>
        <strain evidence="13">CGMCC 1.15762</strain>
    </source>
</reference>
<evidence type="ECO:0000256" key="10">
    <source>
        <dbReference type="ARBA" id="ARBA00023014"/>
    </source>
</evidence>
<dbReference type="InterPro" id="IPR051536">
    <property type="entry name" value="UDG_Type-4/5"/>
</dbReference>
<dbReference type="Proteomes" id="UP000617145">
    <property type="component" value="Unassembled WGS sequence"/>
</dbReference>
<dbReference type="GO" id="GO:0051539">
    <property type="term" value="F:4 iron, 4 sulfur cluster binding"/>
    <property type="evidence" value="ECO:0007669"/>
    <property type="project" value="UniProtKB-KW"/>
</dbReference>
<dbReference type="GO" id="GO:0004844">
    <property type="term" value="F:uracil DNA N-glycosylase activity"/>
    <property type="evidence" value="ECO:0007669"/>
    <property type="project" value="UniProtKB-EC"/>
</dbReference>
<keyword evidence="14" id="KW-1185">Reference proteome</keyword>
<evidence type="ECO:0000256" key="1">
    <source>
        <dbReference type="ARBA" id="ARBA00001400"/>
    </source>
</evidence>
<keyword evidence="8" id="KW-0378">Hydrolase</keyword>
<keyword evidence="11" id="KW-0234">DNA repair</keyword>
<sequence length="260" mass="28371">MDSQAFDWHWARAALEWQLEMGADEAIGEMPVDRFAAEAEAQAARAAPVPATPQRSAPVKEVLPDPVEVAGDAAAGAKTLEDLRLAMGAFELCDLKRGARNLVFSDGTPEARVMIVGEAPGRDEDLEGRPFVGRAGQLLDRMLGAVGLSRADSVYITNVMPWRPPQNRDPRPEEIAMMKPFLERHVALVNPDVLVIMGNISCDALLGRRGITRLRGTWAEAEGRPSLPMFHPAYLLRNASAKRDAWADMLALSARLKAGR</sequence>
<dbReference type="RefSeq" id="WP_229672978.1">
    <property type="nucleotide sequence ID" value="NZ_BMJV01000002.1"/>
</dbReference>
<dbReference type="CDD" id="cd10030">
    <property type="entry name" value="UDG-F4_TTUDGA_SPO1dp_like"/>
    <property type="match status" value="1"/>
</dbReference>
<dbReference type="SMART" id="SM00987">
    <property type="entry name" value="UreE_C"/>
    <property type="match status" value="1"/>
</dbReference>
<organism evidence="13 14">
    <name type="scientific">Salipiger pallidus</name>
    <dbReference type="NCBI Taxonomy" id="1775170"/>
    <lineage>
        <taxon>Bacteria</taxon>
        <taxon>Pseudomonadati</taxon>
        <taxon>Pseudomonadota</taxon>
        <taxon>Alphaproteobacteria</taxon>
        <taxon>Rhodobacterales</taxon>
        <taxon>Roseobacteraceae</taxon>
        <taxon>Salipiger</taxon>
    </lineage>
</organism>
<evidence type="ECO:0000256" key="4">
    <source>
        <dbReference type="ARBA" id="ARBA00019403"/>
    </source>
</evidence>
<evidence type="ECO:0000256" key="3">
    <source>
        <dbReference type="ARBA" id="ARBA00012030"/>
    </source>
</evidence>
<dbReference type="EMBL" id="BMJV01000002">
    <property type="protein sequence ID" value="GGG68254.1"/>
    <property type="molecule type" value="Genomic_DNA"/>
</dbReference>
<dbReference type="GO" id="GO:0046872">
    <property type="term" value="F:metal ion binding"/>
    <property type="evidence" value="ECO:0007669"/>
    <property type="project" value="UniProtKB-KW"/>
</dbReference>
<keyword evidence="9" id="KW-0408">Iron</keyword>
<evidence type="ECO:0000256" key="11">
    <source>
        <dbReference type="ARBA" id="ARBA00023204"/>
    </source>
</evidence>
<keyword evidence="7" id="KW-0227">DNA damage</keyword>
<evidence type="ECO:0000256" key="8">
    <source>
        <dbReference type="ARBA" id="ARBA00022801"/>
    </source>
</evidence>
<evidence type="ECO:0000313" key="13">
    <source>
        <dbReference type="EMBL" id="GGG68254.1"/>
    </source>
</evidence>
<gene>
    <name evidence="13" type="ORF">GCM10011415_14290</name>
</gene>
<comment type="caution">
    <text evidence="13">The sequence shown here is derived from an EMBL/GenBank/DDBJ whole genome shotgun (WGS) entry which is preliminary data.</text>
</comment>
<dbReference type="PANTHER" id="PTHR33693:SF1">
    <property type="entry name" value="TYPE-4 URACIL-DNA GLYCOSYLASE"/>
    <property type="match status" value="1"/>
</dbReference>
<keyword evidence="6" id="KW-0479">Metal-binding</keyword>
<evidence type="ECO:0000259" key="12">
    <source>
        <dbReference type="SMART" id="SM00986"/>
    </source>
</evidence>
<evidence type="ECO:0000256" key="5">
    <source>
        <dbReference type="ARBA" id="ARBA00022485"/>
    </source>
</evidence>
<dbReference type="Pfam" id="PF03167">
    <property type="entry name" value="UDG"/>
    <property type="match status" value="1"/>
</dbReference>
<protein>
    <recommendedName>
        <fullName evidence="4">Type-4 uracil-DNA glycosylase</fullName>
        <ecNumber evidence="3">3.2.2.27</ecNumber>
    </recommendedName>
</protein>
<dbReference type="InterPro" id="IPR036895">
    <property type="entry name" value="Uracil-DNA_glycosylase-like_sf"/>
</dbReference>
<dbReference type="GO" id="GO:0006281">
    <property type="term" value="P:DNA repair"/>
    <property type="evidence" value="ECO:0007669"/>
    <property type="project" value="UniProtKB-KW"/>
</dbReference>
<dbReference type="AlphaFoldDB" id="A0A8J3EFV1"/>
<reference evidence="13" key="1">
    <citation type="journal article" date="2014" name="Int. J. Syst. Evol. Microbiol.">
        <title>Complete genome sequence of Corynebacterium casei LMG S-19264T (=DSM 44701T), isolated from a smear-ripened cheese.</title>
        <authorList>
            <consortium name="US DOE Joint Genome Institute (JGI-PGF)"/>
            <person name="Walter F."/>
            <person name="Albersmeier A."/>
            <person name="Kalinowski J."/>
            <person name="Ruckert C."/>
        </authorList>
    </citation>
    <scope>NUCLEOTIDE SEQUENCE</scope>
    <source>
        <strain evidence="13">CGMCC 1.15762</strain>
    </source>
</reference>
<keyword evidence="5" id="KW-0004">4Fe-4S</keyword>
<dbReference type="InterPro" id="IPR005122">
    <property type="entry name" value="Uracil-DNA_glycosylase-like"/>
</dbReference>
<accession>A0A8J3EFV1</accession>
<dbReference type="Gene3D" id="3.40.470.10">
    <property type="entry name" value="Uracil-DNA glycosylase-like domain"/>
    <property type="match status" value="1"/>
</dbReference>
<name>A0A8J3EFV1_9RHOB</name>
<evidence type="ECO:0000313" key="14">
    <source>
        <dbReference type="Proteomes" id="UP000617145"/>
    </source>
</evidence>
<proteinExistence type="inferred from homology"/>